<dbReference type="AlphaFoldDB" id="A0A2W5QIP8"/>
<dbReference type="Proteomes" id="UP000249082">
    <property type="component" value="Unassembled WGS sequence"/>
</dbReference>
<sequence>MIGLGDSRWLRDLPARTALKLFNQRPVRTWLGHRHDDALRRHRASLPHLSAGDAQIVKDLHSRGIHVTTLETLGVPGSEAILARATALAENFAETARALARQGRSFIVVPPESIVRRAAIFRWGLQDRLLDIAESYLGLPAAYDGVAINYTVADGRAISTRKWHRDWEDRRMLKIAVYLHEVDAASGPFQQISRADTLQDDLKGFTYALSDDAELEQRLGPGYERDIVSCEGPRGTVVFCDTARCFHRGKPAVARDRAALFYSYFTNPPRHPFLCERTGLSRKDIAWMVRRLPERQNRAALWRRHLTPLLRLIPPASL</sequence>
<proteinExistence type="predicted"/>
<accession>A0A2W5QIP8</accession>
<organism evidence="1 2">
    <name type="scientific">Novosphingobium pentaromativorans</name>
    <dbReference type="NCBI Taxonomy" id="205844"/>
    <lineage>
        <taxon>Bacteria</taxon>
        <taxon>Pseudomonadati</taxon>
        <taxon>Pseudomonadota</taxon>
        <taxon>Alphaproteobacteria</taxon>
        <taxon>Sphingomonadales</taxon>
        <taxon>Sphingomonadaceae</taxon>
        <taxon>Novosphingobium</taxon>
    </lineage>
</organism>
<protein>
    <submittedName>
        <fullName evidence="1">Uncharacterized protein</fullName>
    </submittedName>
</protein>
<reference evidence="1 2" key="1">
    <citation type="submission" date="2017-08" db="EMBL/GenBank/DDBJ databases">
        <title>Infants hospitalized years apart are colonized by the same room-sourced microbial strains.</title>
        <authorList>
            <person name="Brooks B."/>
            <person name="Olm M.R."/>
            <person name="Firek B.A."/>
            <person name="Baker R."/>
            <person name="Thomas B.C."/>
            <person name="Morowitz M.J."/>
            <person name="Banfield J.F."/>
        </authorList>
    </citation>
    <scope>NUCLEOTIDE SEQUENCE [LARGE SCALE GENOMIC DNA]</scope>
    <source>
        <strain evidence="1">S2_005_002_R2_33</strain>
    </source>
</reference>
<evidence type="ECO:0000313" key="1">
    <source>
        <dbReference type="EMBL" id="PZQ57657.1"/>
    </source>
</evidence>
<name>A0A2W5QIP8_9SPHN</name>
<dbReference type="Gene3D" id="2.60.120.620">
    <property type="entry name" value="q2cbj1_9rhob like domain"/>
    <property type="match status" value="1"/>
</dbReference>
<evidence type="ECO:0000313" key="2">
    <source>
        <dbReference type="Proteomes" id="UP000249082"/>
    </source>
</evidence>
<gene>
    <name evidence="1" type="ORF">DI555_01710</name>
</gene>
<dbReference type="EMBL" id="QFPX01000001">
    <property type="protein sequence ID" value="PZQ57657.1"/>
    <property type="molecule type" value="Genomic_DNA"/>
</dbReference>
<dbReference type="SUPFAM" id="SSF51197">
    <property type="entry name" value="Clavaminate synthase-like"/>
    <property type="match status" value="1"/>
</dbReference>
<comment type="caution">
    <text evidence="1">The sequence shown here is derived from an EMBL/GenBank/DDBJ whole genome shotgun (WGS) entry which is preliminary data.</text>
</comment>